<feature type="region of interest" description="Disordered" evidence="1">
    <location>
        <begin position="35"/>
        <end position="68"/>
    </location>
</feature>
<evidence type="ECO:0000313" key="2">
    <source>
        <dbReference type="EMBL" id="CAJ1931730.1"/>
    </source>
</evidence>
<accession>A0AA86RVB3</accession>
<keyword evidence="3" id="KW-1185">Reference proteome</keyword>
<evidence type="ECO:0000256" key="1">
    <source>
        <dbReference type="SAM" id="MobiDB-lite"/>
    </source>
</evidence>
<dbReference type="EMBL" id="OY731399">
    <property type="protein sequence ID" value="CAJ1931730.1"/>
    <property type="molecule type" value="Genomic_DNA"/>
</dbReference>
<feature type="compositionally biased region" description="Polar residues" evidence="1">
    <location>
        <begin position="42"/>
        <end position="68"/>
    </location>
</feature>
<reference evidence="2" key="1">
    <citation type="submission" date="2023-10" db="EMBL/GenBank/DDBJ databases">
        <authorList>
            <person name="Domelevo Entfellner J.-B."/>
        </authorList>
    </citation>
    <scope>NUCLEOTIDE SEQUENCE</scope>
</reference>
<gene>
    <name evidence="2" type="ORF">AYBTSS11_LOCUS5420</name>
</gene>
<organism evidence="2 3">
    <name type="scientific">Sphenostylis stenocarpa</name>
    <dbReference type="NCBI Taxonomy" id="92480"/>
    <lineage>
        <taxon>Eukaryota</taxon>
        <taxon>Viridiplantae</taxon>
        <taxon>Streptophyta</taxon>
        <taxon>Embryophyta</taxon>
        <taxon>Tracheophyta</taxon>
        <taxon>Spermatophyta</taxon>
        <taxon>Magnoliopsida</taxon>
        <taxon>eudicotyledons</taxon>
        <taxon>Gunneridae</taxon>
        <taxon>Pentapetalae</taxon>
        <taxon>rosids</taxon>
        <taxon>fabids</taxon>
        <taxon>Fabales</taxon>
        <taxon>Fabaceae</taxon>
        <taxon>Papilionoideae</taxon>
        <taxon>50 kb inversion clade</taxon>
        <taxon>NPAAA clade</taxon>
        <taxon>indigoferoid/millettioid clade</taxon>
        <taxon>Phaseoleae</taxon>
        <taxon>Sphenostylis</taxon>
    </lineage>
</organism>
<dbReference type="AlphaFoldDB" id="A0AA86RVB3"/>
<dbReference type="Proteomes" id="UP001189624">
    <property type="component" value="Chromosome 2"/>
</dbReference>
<evidence type="ECO:0000313" key="3">
    <source>
        <dbReference type="Proteomes" id="UP001189624"/>
    </source>
</evidence>
<dbReference type="Gramene" id="rna-AYBTSS11_LOCUS5420">
    <property type="protein sequence ID" value="CAJ1931730.1"/>
    <property type="gene ID" value="gene-AYBTSS11_LOCUS5420"/>
</dbReference>
<name>A0AA86RVB3_9FABA</name>
<proteinExistence type="predicted"/>
<sequence length="68" mass="7457">MEDSDKGVTLQSIVTLGLLEDSDKGPDKVRKRYRKKPAFHRQNGTQQEAHSITNSITPSCQTSGPGSE</sequence>
<protein>
    <submittedName>
        <fullName evidence="2">Uncharacterized protein</fullName>
    </submittedName>
</protein>